<accession>A0ABD5Z2W2</accession>
<proteinExistence type="predicted"/>
<reference evidence="1 2" key="1">
    <citation type="journal article" date="2019" name="Int. J. Syst. Evol. Microbiol.">
        <title>The Global Catalogue of Microorganisms (GCM) 10K type strain sequencing project: providing services to taxonomists for standard genome sequencing and annotation.</title>
        <authorList>
            <consortium name="The Broad Institute Genomics Platform"/>
            <consortium name="The Broad Institute Genome Sequencing Center for Infectious Disease"/>
            <person name="Wu L."/>
            <person name="Ma J."/>
        </authorList>
    </citation>
    <scope>NUCLEOTIDE SEQUENCE [LARGE SCALE GENOMIC DNA]</scope>
    <source>
        <strain evidence="1 2">XZGYJ-43</strain>
    </source>
</reference>
<name>A0ABD5Z2W2_9EURY</name>
<dbReference type="RefSeq" id="WP_279529507.1">
    <property type="nucleotide sequence ID" value="NZ_CP122312.1"/>
</dbReference>
<gene>
    <name evidence="1" type="ORF">ACFQJ9_09160</name>
</gene>
<sequence length="124" mass="13989">MTDLIEHRGTTHALLEYGGETFSVRAKDYRYQGKASFGLEQVEEAAENGYVLLSYVQEDKSLRVYDAPFLLDTGTVYEQPSQKSVSREWIEMDADYGVTLADYVNGRAEPRSRAGDNATLGKFY</sequence>
<comment type="caution">
    <text evidence="1">The sequence shown here is derived from an EMBL/GenBank/DDBJ whole genome shotgun (WGS) entry which is preliminary data.</text>
</comment>
<protein>
    <submittedName>
        <fullName evidence="1">Uncharacterized protein</fullName>
    </submittedName>
</protein>
<organism evidence="1 2">
    <name type="scientific">Halospeciosus flavus</name>
    <dbReference type="NCBI Taxonomy" id="3032283"/>
    <lineage>
        <taxon>Archaea</taxon>
        <taxon>Methanobacteriati</taxon>
        <taxon>Methanobacteriota</taxon>
        <taxon>Stenosarchaea group</taxon>
        <taxon>Halobacteria</taxon>
        <taxon>Halobacteriales</taxon>
        <taxon>Halobacteriaceae</taxon>
        <taxon>Halospeciosus</taxon>
    </lineage>
</organism>
<evidence type="ECO:0000313" key="2">
    <source>
        <dbReference type="Proteomes" id="UP001596447"/>
    </source>
</evidence>
<dbReference type="Proteomes" id="UP001596447">
    <property type="component" value="Unassembled WGS sequence"/>
</dbReference>
<evidence type="ECO:0000313" key="1">
    <source>
        <dbReference type="EMBL" id="MFC7199577.1"/>
    </source>
</evidence>
<keyword evidence="2" id="KW-1185">Reference proteome</keyword>
<dbReference type="EMBL" id="JBHTAR010000011">
    <property type="protein sequence ID" value="MFC7199577.1"/>
    <property type="molecule type" value="Genomic_DNA"/>
</dbReference>
<dbReference type="AlphaFoldDB" id="A0ABD5Z2W2"/>